<dbReference type="SUPFAM" id="SSF52200">
    <property type="entry name" value="Toll/Interleukin receptor TIR domain"/>
    <property type="match status" value="1"/>
</dbReference>
<evidence type="ECO:0000313" key="3">
    <source>
        <dbReference type="EMBL" id="KUO18935.1"/>
    </source>
</evidence>
<dbReference type="OrthoDB" id="3365840at2"/>
<dbReference type="InterPro" id="IPR045431">
    <property type="entry name" value="EAD2"/>
</dbReference>
<name>A0A124IEP4_9ACTN</name>
<evidence type="ECO:0000259" key="2">
    <source>
        <dbReference type="PROSITE" id="PS51534"/>
    </source>
</evidence>
<dbReference type="PROSITE" id="PS51534">
    <property type="entry name" value="SEFIR"/>
    <property type="match status" value="1"/>
</dbReference>
<dbReference type="STRING" id="909626.AQJ91_22270"/>
<dbReference type="Proteomes" id="UP000053260">
    <property type="component" value="Unassembled WGS sequence"/>
</dbReference>
<dbReference type="InterPro" id="IPR000157">
    <property type="entry name" value="TIR_dom"/>
</dbReference>
<evidence type="ECO:0000256" key="1">
    <source>
        <dbReference type="SAM" id="MobiDB-lite"/>
    </source>
</evidence>
<gene>
    <name evidence="3" type="ORF">AQJ91_22270</name>
</gene>
<proteinExistence type="predicted"/>
<organism evidence="3 4">
    <name type="scientific">Streptomyces dysideae</name>
    <dbReference type="NCBI Taxonomy" id="909626"/>
    <lineage>
        <taxon>Bacteria</taxon>
        <taxon>Bacillati</taxon>
        <taxon>Actinomycetota</taxon>
        <taxon>Actinomycetes</taxon>
        <taxon>Kitasatosporales</taxon>
        <taxon>Streptomycetaceae</taxon>
        <taxon>Streptomyces</taxon>
    </lineage>
</organism>
<dbReference type="EMBL" id="LMXB01000057">
    <property type="protein sequence ID" value="KUO18935.1"/>
    <property type="molecule type" value="Genomic_DNA"/>
</dbReference>
<protein>
    <recommendedName>
        <fullName evidence="2">SEFIR domain-containing protein</fullName>
    </recommendedName>
</protein>
<accession>A0A124IEP4</accession>
<reference evidence="3 4" key="1">
    <citation type="submission" date="2015-10" db="EMBL/GenBank/DDBJ databases">
        <title>Draft genome sequence of Streptomyces sp. RV15, isolated from a marine sponge.</title>
        <authorList>
            <person name="Ruckert C."/>
            <person name="Abdelmohsen U.R."/>
            <person name="Winkler A."/>
            <person name="Hentschel U."/>
            <person name="Kalinowski J."/>
            <person name="Kampfer P."/>
            <person name="Glaeser S."/>
        </authorList>
    </citation>
    <scope>NUCLEOTIDE SEQUENCE [LARGE SCALE GENOMIC DNA]</scope>
    <source>
        <strain evidence="3 4">RV15</strain>
    </source>
</reference>
<keyword evidence="4" id="KW-1185">Reference proteome</keyword>
<evidence type="ECO:0000313" key="4">
    <source>
        <dbReference type="Proteomes" id="UP000053260"/>
    </source>
</evidence>
<feature type="domain" description="SEFIR" evidence="2">
    <location>
        <begin position="7"/>
        <end position="146"/>
    </location>
</feature>
<dbReference type="Pfam" id="PF13676">
    <property type="entry name" value="TIR_2"/>
    <property type="match status" value="1"/>
</dbReference>
<dbReference type="RefSeq" id="WP_067024558.1">
    <property type="nucleotide sequence ID" value="NZ_KQ949088.1"/>
</dbReference>
<dbReference type="Gene3D" id="3.40.50.10140">
    <property type="entry name" value="Toll/interleukin-1 receptor homology (TIR) domain"/>
    <property type="match status" value="1"/>
</dbReference>
<dbReference type="InterPro" id="IPR013568">
    <property type="entry name" value="SEFIR_dom"/>
</dbReference>
<comment type="caution">
    <text evidence="3">The sequence shown here is derived from an EMBL/GenBank/DDBJ whole genome shotgun (WGS) entry which is preliminary data.</text>
</comment>
<feature type="region of interest" description="Disordered" evidence="1">
    <location>
        <begin position="161"/>
        <end position="183"/>
    </location>
</feature>
<dbReference type="GO" id="GO:0007165">
    <property type="term" value="P:signal transduction"/>
    <property type="evidence" value="ECO:0007669"/>
    <property type="project" value="InterPro"/>
</dbReference>
<dbReference type="Pfam" id="PF19956">
    <property type="entry name" value="EAD2"/>
    <property type="match status" value="1"/>
</dbReference>
<dbReference type="InterPro" id="IPR035897">
    <property type="entry name" value="Toll_tir_struct_dom_sf"/>
</dbReference>
<sequence>MGQVPSRQRVFISYAHDDEKHVDKVREFRQFLRSSGIDADMDLPAAERRQDWAVWMLRGIRDSRHVIVVASPAYKRRAEGDAAPGEGAGVQWEARLLRNIVYENPDAALDKVIPVVLPGESPADLPLWLGGSTHTYYSLEDFTADSADPLLRLLTGRPYATMPELEPGAQPPLPTQQPPPPSFRLPEQRALVDALMGVPALRRLDSRHELLAEMGEILGLGGPFEVREDSDARTHLRDLVRRIGRTRLTPDVALKAMYLALEDIAPDDIGTERVRALLVAGGLVLGEE</sequence>
<dbReference type="AlphaFoldDB" id="A0A124IEP4"/>
<feature type="compositionally biased region" description="Pro residues" evidence="1">
    <location>
        <begin position="169"/>
        <end position="183"/>
    </location>
</feature>